<proteinExistence type="predicted"/>
<accession>A0A229VYV8</accession>
<comment type="caution">
    <text evidence="2">The sequence shown here is derived from an EMBL/GenBank/DDBJ whole genome shotgun (WGS) entry which is preliminary data.</text>
</comment>
<dbReference type="Proteomes" id="UP000215433">
    <property type="component" value="Unassembled WGS sequence"/>
</dbReference>
<evidence type="ECO:0000313" key="2">
    <source>
        <dbReference type="EMBL" id="OXN00804.1"/>
    </source>
</evidence>
<protein>
    <submittedName>
        <fullName evidence="2">Uncharacterized protein</fullName>
    </submittedName>
</protein>
<keyword evidence="3" id="KW-1185">Reference proteome</keyword>
<dbReference type="RefSeq" id="WP_093959944.1">
    <property type="nucleotide sequence ID" value="NZ_NEWD01000007.1"/>
</dbReference>
<evidence type="ECO:0000313" key="3">
    <source>
        <dbReference type="Proteomes" id="UP000215433"/>
    </source>
</evidence>
<organism evidence="2 3">
    <name type="scientific">Bifidobacterium vansinderenii</name>
    <dbReference type="NCBI Taxonomy" id="1984871"/>
    <lineage>
        <taxon>Bacteria</taxon>
        <taxon>Bacillati</taxon>
        <taxon>Actinomycetota</taxon>
        <taxon>Actinomycetes</taxon>
        <taxon>Bifidobacteriales</taxon>
        <taxon>Bifidobacteriaceae</taxon>
        <taxon>Bifidobacterium</taxon>
    </lineage>
</organism>
<reference evidence="2 3" key="1">
    <citation type="submission" date="2017-05" db="EMBL/GenBank/DDBJ databases">
        <title>Bifidobacterium vansinderenii sp. nov.</title>
        <authorList>
            <person name="Lugli G.A."/>
            <person name="Duranti S."/>
            <person name="Mangifesta M."/>
        </authorList>
    </citation>
    <scope>NUCLEOTIDE SEQUENCE [LARGE SCALE GENOMIC DNA]</scope>
    <source>
        <strain evidence="2 3">Tam10B</strain>
    </source>
</reference>
<gene>
    <name evidence="2" type="ORF">Tam10B_0759</name>
</gene>
<sequence>MNRKKNGARSVAAPQTPNKNDSVHTQALNQDPVYTDTLDLVNHARPWRPLHVTMLDDGGMLITQGEGLTAGEIRLDPEQATAMWCAWLVHNADHRQMKADEG</sequence>
<feature type="region of interest" description="Disordered" evidence="1">
    <location>
        <begin position="1"/>
        <end position="31"/>
    </location>
</feature>
<feature type="compositionally biased region" description="Polar residues" evidence="1">
    <location>
        <begin position="13"/>
        <end position="29"/>
    </location>
</feature>
<name>A0A229VYV8_9BIFI</name>
<dbReference type="EMBL" id="NEWD01000007">
    <property type="protein sequence ID" value="OXN00804.1"/>
    <property type="molecule type" value="Genomic_DNA"/>
</dbReference>
<evidence type="ECO:0000256" key="1">
    <source>
        <dbReference type="SAM" id="MobiDB-lite"/>
    </source>
</evidence>
<dbReference type="AlphaFoldDB" id="A0A229VYV8"/>